<feature type="domain" description="HTH tetR-type" evidence="6">
    <location>
        <begin position="13"/>
        <end position="73"/>
    </location>
</feature>
<accession>A0ABW1FH00</accession>
<dbReference type="Pfam" id="PF13305">
    <property type="entry name" value="TetR_C_33"/>
    <property type="match status" value="1"/>
</dbReference>
<evidence type="ECO:0000256" key="3">
    <source>
        <dbReference type="ARBA" id="ARBA00023163"/>
    </source>
</evidence>
<gene>
    <name evidence="7" type="ORF">ACFP3M_12745</name>
</gene>
<sequence length="257" mass="26552">MTAIRGARERARSEITAAIKDEARTQLAAEGAAKLSLRAVARALGMASSALYRYFPSRDDLLTALILDAYHAIGAAAEAADPGAGGADAQGSAEPDGTDAAGGPDAAGYVERWIAVCGGVRAWALAHPHEYALLYGTPVPGYHAPRATAAPAGRVARALLAVIGDAHAAGALRELSGPLPETVAADARTLMAELDIELPAPVMAALVATWAQLFGLISFELFGQFSRVVEDRDTFFAHTVRRLAESVGLTTEPGGAP</sequence>
<evidence type="ECO:0000313" key="7">
    <source>
        <dbReference type="EMBL" id="MFC5893688.1"/>
    </source>
</evidence>
<keyword evidence="8" id="KW-1185">Reference proteome</keyword>
<keyword evidence="3" id="KW-0804">Transcription</keyword>
<dbReference type="PANTHER" id="PTHR30055:SF243">
    <property type="entry name" value="HTH-TYPE TRANSCRIPTIONAL REGULATOR RV1816"/>
    <property type="match status" value="1"/>
</dbReference>
<evidence type="ECO:0000256" key="1">
    <source>
        <dbReference type="ARBA" id="ARBA00023015"/>
    </source>
</evidence>
<dbReference type="RefSeq" id="WP_345091188.1">
    <property type="nucleotide sequence ID" value="NZ_BAAAWG010000019.1"/>
</dbReference>
<evidence type="ECO:0000256" key="5">
    <source>
        <dbReference type="SAM" id="MobiDB-lite"/>
    </source>
</evidence>
<dbReference type="EMBL" id="JBHSPW010000005">
    <property type="protein sequence ID" value="MFC5893688.1"/>
    <property type="molecule type" value="Genomic_DNA"/>
</dbReference>
<dbReference type="InterPro" id="IPR050109">
    <property type="entry name" value="HTH-type_TetR-like_transc_reg"/>
</dbReference>
<dbReference type="InterPro" id="IPR036271">
    <property type="entry name" value="Tet_transcr_reg_TetR-rel_C_sf"/>
</dbReference>
<evidence type="ECO:0000256" key="4">
    <source>
        <dbReference type="PROSITE-ProRule" id="PRU00335"/>
    </source>
</evidence>
<dbReference type="SUPFAM" id="SSF48498">
    <property type="entry name" value="Tetracyclin repressor-like, C-terminal domain"/>
    <property type="match status" value="1"/>
</dbReference>
<organism evidence="7 8">
    <name type="scientific">Streptomyces ramulosus</name>
    <dbReference type="NCBI Taxonomy" id="47762"/>
    <lineage>
        <taxon>Bacteria</taxon>
        <taxon>Bacillati</taxon>
        <taxon>Actinomycetota</taxon>
        <taxon>Actinomycetes</taxon>
        <taxon>Kitasatosporales</taxon>
        <taxon>Streptomycetaceae</taxon>
        <taxon>Streptomyces</taxon>
    </lineage>
</organism>
<keyword evidence="2 4" id="KW-0238">DNA-binding</keyword>
<dbReference type="SUPFAM" id="SSF46689">
    <property type="entry name" value="Homeodomain-like"/>
    <property type="match status" value="1"/>
</dbReference>
<dbReference type="InterPro" id="IPR025996">
    <property type="entry name" value="MT1864/Rv1816-like_C"/>
</dbReference>
<evidence type="ECO:0000313" key="8">
    <source>
        <dbReference type="Proteomes" id="UP001596241"/>
    </source>
</evidence>
<comment type="caution">
    <text evidence="7">The sequence shown here is derived from an EMBL/GenBank/DDBJ whole genome shotgun (WGS) entry which is preliminary data.</text>
</comment>
<feature type="DNA-binding region" description="H-T-H motif" evidence="4">
    <location>
        <begin position="36"/>
        <end position="55"/>
    </location>
</feature>
<feature type="compositionally biased region" description="Low complexity" evidence="5">
    <location>
        <begin position="89"/>
        <end position="102"/>
    </location>
</feature>
<protein>
    <submittedName>
        <fullName evidence="7">TetR/AcrR family transcriptional regulator</fullName>
    </submittedName>
</protein>
<feature type="region of interest" description="Disordered" evidence="5">
    <location>
        <begin position="81"/>
        <end position="102"/>
    </location>
</feature>
<keyword evidence="1" id="KW-0805">Transcription regulation</keyword>
<name>A0ABW1FH00_9ACTN</name>
<evidence type="ECO:0000259" key="6">
    <source>
        <dbReference type="PROSITE" id="PS50977"/>
    </source>
</evidence>
<dbReference type="PANTHER" id="PTHR30055">
    <property type="entry name" value="HTH-TYPE TRANSCRIPTIONAL REGULATOR RUTR"/>
    <property type="match status" value="1"/>
</dbReference>
<evidence type="ECO:0000256" key="2">
    <source>
        <dbReference type="ARBA" id="ARBA00023125"/>
    </source>
</evidence>
<dbReference type="InterPro" id="IPR001647">
    <property type="entry name" value="HTH_TetR"/>
</dbReference>
<dbReference type="Gene3D" id="1.10.357.10">
    <property type="entry name" value="Tetracycline Repressor, domain 2"/>
    <property type="match status" value="1"/>
</dbReference>
<reference evidence="8" key="1">
    <citation type="journal article" date="2019" name="Int. J. Syst. Evol. Microbiol.">
        <title>The Global Catalogue of Microorganisms (GCM) 10K type strain sequencing project: providing services to taxonomists for standard genome sequencing and annotation.</title>
        <authorList>
            <consortium name="The Broad Institute Genomics Platform"/>
            <consortium name="The Broad Institute Genome Sequencing Center for Infectious Disease"/>
            <person name="Wu L."/>
            <person name="Ma J."/>
        </authorList>
    </citation>
    <scope>NUCLEOTIDE SEQUENCE [LARGE SCALE GENOMIC DNA]</scope>
    <source>
        <strain evidence="8">CGMCC 1.15809</strain>
    </source>
</reference>
<dbReference type="PROSITE" id="PS50977">
    <property type="entry name" value="HTH_TETR_2"/>
    <property type="match status" value="1"/>
</dbReference>
<dbReference type="Proteomes" id="UP001596241">
    <property type="component" value="Unassembled WGS sequence"/>
</dbReference>
<proteinExistence type="predicted"/>
<dbReference type="Pfam" id="PF00440">
    <property type="entry name" value="TetR_N"/>
    <property type="match status" value="1"/>
</dbReference>
<dbReference type="InterPro" id="IPR009057">
    <property type="entry name" value="Homeodomain-like_sf"/>
</dbReference>